<protein>
    <submittedName>
        <fullName evidence="1">TetR/AcrR family transcriptional regulator</fullName>
    </submittedName>
</protein>
<accession>A0ACD1AFL0</accession>
<reference evidence="1" key="1">
    <citation type="submission" date="2019-08" db="EMBL/GenBank/DDBJ databases">
        <title>Genome sequence of Clostridiales bacterium MT110.</title>
        <authorList>
            <person name="Cao J."/>
        </authorList>
    </citation>
    <scope>NUCLEOTIDE SEQUENCE</scope>
    <source>
        <strain evidence="1">MT110</strain>
    </source>
</reference>
<evidence type="ECO:0000313" key="1">
    <source>
        <dbReference type="EMBL" id="QOX65303.1"/>
    </source>
</evidence>
<keyword evidence="2" id="KW-1185">Reference proteome</keyword>
<dbReference type="EMBL" id="CP042469">
    <property type="protein sequence ID" value="QOX65303.1"/>
    <property type="molecule type" value="Genomic_DNA"/>
</dbReference>
<name>A0ACD1AFL0_9FIRM</name>
<proteinExistence type="predicted"/>
<sequence>MAVSQRQKQKTETKKFLIETAMEQFAKKGLSATRTADIASAAKVSHGTIFLHFPTRERLLEEVIEEFGSRTSRRMHELINGDCNLEEVLAAHLKGIGECEGFYTALISETAVLPEGARNALIMIQSAISHHILQVAERGMDAGTIKTMPFDLFFNTWIGLIHYYLSNRALFSPEDSVISRHGQRLTDHYMNLISAKGGI</sequence>
<evidence type="ECO:0000313" key="2">
    <source>
        <dbReference type="Proteomes" id="UP000594014"/>
    </source>
</evidence>
<organism evidence="1 2">
    <name type="scientific">Anoxybacterium hadale</name>
    <dbReference type="NCBI Taxonomy" id="3408580"/>
    <lineage>
        <taxon>Bacteria</taxon>
        <taxon>Bacillati</taxon>
        <taxon>Bacillota</taxon>
        <taxon>Clostridia</taxon>
        <taxon>Peptostreptococcales</taxon>
        <taxon>Anaerovoracaceae</taxon>
        <taxon>Anoxybacterium</taxon>
    </lineage>
</organism>
<gene>
    <name evidence="1" type="ORF">FRZ06_19070</name>
</gene>
<dbReference type="Proteomes" id="UP000594014">
    <property type="component" value="Chromosome"/>
</dbReference>